<dbReference type="Pfam" id="PF13091">
    <property type="entry name" value="PLDc_2"/>
    <property type="match status" value="1"/>
</dbReference>
<evidence type="ECO:0000313" key="4">
    <source>
        <dbReference type="Proteomes" id="UP001595752"/>
    </source>
</evidence>
<accession>A0ABV8B7W0</accession>
<dbReference type="InterPro" id="IPR021835">
    <property type="entry name" value="DUF3427"/>
</dbReference>
<dbReference type="Pfam" id="PF26350">
    <property type="entry name" value="DUF8090"/>
    <property type="match status" value="1"/>
</dbReference>
<dbReference type="InterPro" id="IPR058403">
    <property type="entry name" value="DUF8090"/>
</dbReference>
<dbReference type="CDD" id="cd18799">
    <property type="entry name" value="SF2_C_EcoAI-like"/>
    <property type="match status" value="1"/>
</dbReference>
<dbReference type="PROSITE" id="PS51194">
    <property type="entry name" value="HELICASE_CTER"/>
    <property type="match status" value="1"/>
</dbReference>
<organism evidence="3 4">
    <name type="scientific">Bacillus songklensis</name>
    <dbReference type="NCBI Taxonomy" id="1069116"/>
    <lineage>
        <taxon>Bacteria</taxon>
        <taxon>Bacillati</taxon>
        <taxon>Bacillota</taxon>
        <taxon>Bacilli</taxon>
        <taxon>Bacillales</taxon>
        <taxon>Bacillaceae</taxon>
        <taxon>Bacillus</taxon>
    </lineage>
</organism>
<dbReference type="EMBL" id="JBHRZT010000072">
    <property type="protein sequence ID" value="MFC3885564.1"/>
    <property type="molecule type" value="Genomic_DNA"/>
</dbReference>
<dbReference type="RefSeq" id="WP_377917976.1">
    <property type="nucleotide sequence ID" value="NZ_JBHRZT010000072.1"/>
</dbReference>
<feature type="domain" description="Helicase ATP-binding" evidence="1">
    <location>
        <begin position="319"/>
        <end position="470"/>
    </location>
</feature>
<dbReference type="PROSITE" id="PS51192">
    <property type="entry name" value="HELICASE_ATP_BIND_1"/>
    <property type="match status" value="1"/>
</dbReference>
<sequence length="1053" mass="123235">MTNKNGFFEELLIDNKQYPDTKAIQRLSPKEYTEALILHTANKLSERINALITNEQYDKVIQVTQKISNALSKENERFSLPLSMITYSSEIESMPLNEDLYLSRMDLIHNEKHSIKNFFKTLKYEMLTSDRVDFMVSFIRESGLHLLTRPLLQLQEKNIPIRIITSTYMGITQAKALRKLLQYDNVEVKVLDNQKESFHTKAYMFYRNSGLNTVIIGSSNLSHSALINGHELNVKIPHTAYMPVFDQAQKTFNQAWNSSEAIPLTEEFIRVYDEYQKAKQKVEKHVQQTLKVAETEKHYSLKPLQPNQMQKEALENLRITRENGNTRGVIIAATGTGKTYLSAFDVKAYQPKKLLFIAHREELLDNAIETFQQVIPQHSWFGKLTGSAKEWDKPYLFSTVQSLHKENTLSQFSKDEFDYIIVDEFHHAEAPTYKKVLEYFKPNFLLGLTATPERMDGRNVLALCDHNVVYEIRLRDALEAKLLVPFHYFGVTDETVDYSTIPLRNGLFQEDLLVKALKTNERTDFIIEMIDTYGYQGDRMIGLGFCSNIEHAKYMSEEFNKRGFHTTFLTGEHSISYREAVVKQLEDENDPLQMIFTVDIFNEGIDIPSLNLILFLRPTESSTIFIQQLGRGLRKIDGKEFVTVLDFIGNYEKSFVVPLALSGQINHKAFDKDSLRVAITHEFADLPAGSYVDLDPVSQKQILDKIDSIKMNAVDMLKSLYQQFKNELGRSPEILDFLYAEQSPSFTFFIYRFKTWVQTKEKMKDINELDKRILENTLMTELLERLEQQMPIKWPYDLIILEIALKQRIITFEDIVKQLEKRFATKIHLESHESLLHQSMVRLCTPYKKQKWSFGEMDNNIFILNPAIVKLIEDQEMKSYIQDRIDYGIIEFRRTYQANRFLSKGEKLSLYQNYTRNDLIYLFEAGVQEGSWREGVSKTGNHYLLFVNLNKAESVEEHLLYKDYFIDQHHFHWQSQNQTSHKSERGKDYMYHQNRDIHIHLFIRKFNNMHGMTLPFTYLGEVDYVTSHGDNPMSITWRLHQPVPEDLYIDFIR</sequence>
<dbReference type="SUPFAM" id="SSF52540">
    <property type="entry name" value="P-loop containing nucleoside triphosphate hydrolases"/>
    <property type="match status" value="1"/>
</dbReference>
<dbReference type="Pfam" id="PF04851">
    <property type="entry name" value="ResIII"/>
    <property type="match status" value="1"/>
</dbReference>
<dbReference type="Proteomes" id="UP001595752">
    <property type="component" value="Unassembled WGS sequence"/>
</dbReference>
<dbReference type="SMART" id="SM00490">
    <property type="entry name" value="HELICc"/>
    <property type="match status" value="1"/>
</dbReference>
<dbReference type="InterPro" id="IPR001650">
    <property type="entry name" value="Helicase_C-like"/>
</dbReference>
<dbReference type="InterPro" id="IPR050742">
    <property type="entry name" value="Helicase_Restrict-Modif_Enz"/>
</dbReference>
<dbReference type="Pfam" id="PF11907">
    <property type="entry name" value="DUF3427"/>
    <property type="match status" value="1"/>
</dbReference>
<dbReference type="PANTHER" id="PTHR47396">
    <property type="entry name" value="TYPE I RESTRICTION ENZYME ECOKI R PROTEIN"/>
    <property type="match status" value="1"/>
</dbReference>
<evidence type="ECO:0000313" key="3">
    <source>
        <dbReference type="EMBL" id="MFC3885564.1"/>
    </source>
</evidence>
<dbReference type="Gene3D" id="3.30.870.10">
    <property type="entry name" value="Endonuclease Chain A"/>
    <property type="match status" value="1"/>
</dbReference>
<protein>
    <submittedName>
        <fullName evidence="3">DUF3427 domain-containing protein</fullName>
    </submittedName>
</protein>
<reference evidence="4" key="1">
    <citation type="journal article" date="2019" name="Int. J. Syst. Evol. Microbiol.">
        <title>The Global Catalogue of Microorganisms (GCM) 10K type strain sequencing project: providing services to taxonomists for standard genome sequencing and annotation.</title>
        <authorList>
            <consortium name="The Broad Institute Genomics Platform"/>
            <consortium name="The Broad Institute Genome Sequencing Center for Infectious Disease"/>
            <person name="Wu L."/>
            <person name="Ma J."/>
        </authorList>
    </citation>
    <scope>NUCLEOTIDE SEQUENCE [LARGE SCALE GENOMIC DNA]</scope>
    <source>
        <strain evidence="4">CCUG 61889</strain>
    </source>
</reference>
<comment type="caution">
    <text evidence="3">The sequence shown here is derived from an EMBL/GenBank/DDBJ whole genome shotgun (WGS) entry which is preliminary data.</text>
</comment>
<dbReference type="Gene3D" id="3.40.50.300">
    <property type="entry name" value="P-loop containing nucleotide triphosphate hydrolases"/>
    <property type="match status" value="2"/>
</dbReference>
<dbReference type="InterPro" id="IPR027417">
    <property type="entry name" value="P-loop_NTPase"/>
</dbReference>
<proteinExistence type="predicted"/>
<dbReference type="PANTHER" id="PTHR47396:SF1">
    <property type="entry name" value="ATP-DEPENDENT HELICASE IRC3-RELATED"/>
    <property type="match status" value="1"/>
</dbReference>
<dbReference type="InterPro" id="IPR014001">
    <property type="entry name" value="Helicase_ATP-bd"/>
</dbReference>
<dbReference type="SUPFAM" id="SSF56024">
    <property type="entry name" value="Phospholipase D/nuclease"/>
    <property type="match status" value="1"/>
</dbReference>
<name>A0ABV8B7W0_9BACI</name>
<feature type="domain" description="Helicase C-terminal" evidence="2">
    <location>
        <begin position="525"/>
        <end position="683"/>
    </location>
</feature>
<dbReference type="Pfam" id="PF00271">
    <property type="entry name" value="Helicase_C"/>
    <property type="match status" value="1"/>
</dbReference>
<dbReference type="InterPro" id="IPR025202">
    <property type="entry name" value="PLD-like_dom"/>
</dbReference>
<keyword evidence="4" id="KW-1185">Reference proteome</keyword>
<dbReference type="CDD" id="cd18032">
    <property type="entry name" value="DEXHc_RE_I_III_res"/>
    <property type="match status" value="1"/>
</dbReference>
<gene>
    <name evidence="3" type="ORF">ACFOU2_19655</name>
</gene>
<evidence type="ECO:0000259" key="2">
    <source>
        <dbReference type="PROSITE" id="PS51194"/>
    </source>
</evidence>
<dbReference type="SMART" id="SM00487">
    <property type="entry name" value="DEXDc"/>
    <property type="match status" value="1"/>
</dbReference>
<dbReference type="InterPro" id="IPR006935">
    <property type="entry name" value="Helicase/UvrB_N"/>
</dbReference>
<evidence type="ECO:0000259" key="1">
    <source>
        <dbReference type="PROSITE" id="PS51192"/>
    </source>
</evidence>